<dbReference type="Pfam" id="PF10551">
    <property type="entry name" value="MULE"/>
    <property type="match status" value="1"/>
</dbReference>
<dbReference type="Pfam" id="PF04500">
    <property type="entry name" value="FLYWCH"/>
    <property type="match status" value="1"/>
</dbReference>
<dbReference type="GO" id="GO:0008270">
    <property type="term" value="F:zinc ion binding"/>
    <property type="evidence" value="ECO:0007669"/>
    <property type="project" value="UniProtKB-KW"/>
</dbReference>
<proteinExistence type="predicted"/>
<protein>
    <recommendedName>
        <fullName evidence="10">MULE transposase domain-containing protein</fullName>
    </recommendedName>
</protein>
<keyword evidence="8" id="KW-1185">Reference proteome</keyword>
<accession>A0A815WPF5</accession>
<dbReference type="Proteomes" id="UP000663828">
    <property type="component" value="Unassembled WGS sequence"/>
</dbReference>
<keyword evidence="2" id="KW-0863">Zinc-finger</keyword>
<evidence type="ECO:0000256" key="1">
    <source>
        <dbReference type="ARBA" id="ARBA00022723"/>
    </source>
</evidence>
<comment type="caution">
    <text evidence="6">The sequence shown here is derived from an EMBL/GenBank/DDBJ whole genome shotgun (WGS) entry which is preliminary data.</text>
</comment>
<dbReference type="PANTHER" id="PTHR47160">
    <property type="entry name" value="PUTATIVE-RELATED"/>
    <property type="match status" value="1"/>
</dbReference>
<evidence type="ECO:0000313" key="9">
    <source>
        <dbReference type="Proteomes" id="UP000663852"/>
    </source>
</evidence>
<evidence type="ECO:0000313" key="7">
    <source>
        <dbReference type="EMBL" id="CAF1640515.1"/>
    </source>
</evidence>
<keyword evidence="3" id="KW-0862">Zinc</keyword>
<dbReference type="Gene3D" id="2.20.25.240">
    <property type="match status" value="1"/>
</dbReference>
<dbReference type="InterPro" id="IPR018289">
    <property type="entry name" value="MULE_transposase_dom"/>
</dbReference>
<dbReference type="OrthoDB" id="10029846at2759"/>
<evidence type="ECO:0000256" key="3">
    <source>
        <dbReference type="ARBA" id="ARBA00022833"/>
    </source>
</evidence>
<dbReference type="PANTHER" id="PTHR47160:SF10">
    <property type="entry name" value="MULE TRANSPOSASE DOMAIN-CONTAINING PROTEIN"/>
    <property type="match status" value="1"/>
</dbReference>
<evidence type="ECO:0000313" key="6">
    <source>
        <dbReference type="EMBL" id="CAF1548599.1"/>
    </source>
</evidence>
<organism evidence="6 9">
    <name type="scientific">Adineta ricciae</name>
    <name type="common">Rotifer</name>
    <dbReference type="NCBI Taxonomy" id="249248"/>
    <lineage>
        <taxon>Eukaryota</taxon>
        <taxon>Metazoa</taxon>
        <taxon>Spiralia</taxon>
        <taxon>Gnathifera</taxon>
        <taxon>Rotifera</taxon>
        <taxon>Eurotatoria</taxon>
        <taxon>Bdelloidea</taxon>
        <taxon>Adinetida</taxon>
        <taxon>Adinetidae</taxon>
        <taxon>Adineta</taxon>
    </lineage>
</organism>
<evidence type="ECO:0000259" key="4">
    <source>
        <dbReference type="Pfam" id="PF04500"/>
    </source>
</evidence>
<dbReference type="EMBL" id="CAJNOJ010001292">
    <property type="protein sequence ID" value="CAF1548599.1"/>
    <property type="molecule type" value="Genomic_DNA"/>
</dbReference>
<evidence type="ECO:0000259" key="5">
    <source>
        <dbReference type="Pfam" id="PF10551"/>
    </source>
</evidence>
<keyword evidence="1" id="KW-0479">Metal-binding</keyword>
<feature type="domain" description="FLYWCH-type" evidence="4">
    <location>
        <begin position="9"/>
        <end position="66"/>
    </location>
</feature>
<sequence length="440" mass="51365">MTASTAISFTTSNRGKRMLIHSEYIYRLKKTTTKVYYWVCQSSTCTAKIHTDTNDQFIIAKGKHRHLPAPELIELRNLRKKVKQRVISETTSVPKIYEEELARSDLSPTALILAPLPAEAKSVLNRTRRGATPPIPATSDFDIPDVYRQTLNGKPFICTDRFIRSKRMILFGTDEQLETLFSSEWIFLDGTFDSCPSQFKQLYTIHCLKFEQSLPCVISLLSGKSTDVYVQLFSELECHAERLGLKFEPRHIMSDFEISLFKAVKQKFPSALHHGCYFHFCQSLFKQVQLLGLSTSYLEDENIRLSCRKDESFGQMTDFFKYFKYQWLTRVPPKYWNVSTLDFRTNNLCEGWHNKFNNRVDKFHPNVWRLFECLQREELSFRQQLGKIKCAMQKKLNEKSCFTRTEVKILTERYKQKKTTLLDFTHGLSILVARNSTVAH</sequence>
<dbReference type="InterPro" id="IPR007588">
    <property type="entry name" value="Znf_FLYWCH"/>
</dbReference>
<dbReference type="Proteomes" id="UP000663852">
    <property type="component" value="Unassembled WGS sequence"/>
</dbReference>
<reference evidence="6" key="1">
    <citation type="submission" date="2021-02" db="EMBL/GenBank/DDBJ databases">
        <authorList>
            <person name="Nowell W R."/>
        </authorList>
    </citation>
    <scope>NUCLEOTIDE SEQUENCE</scope>
</reference>
<name>A0A815WPF5_ADIRI</name>
<feature type="domain" description="MULE transposase" evidence="5">
    <location>
        <begin position="186"/>
        <end position="282"/>
    </location>
</feature>
<evidence type="ECO:0008006" key="10">
    <source>
        <dbReference type="Google" id="ProtNLM"/>
    </source>
</evidence>
<evidence type="ECO:0000256" key="2">
    <source>
        <dbReference type="ARBA" id="ARBA00022771"/>
    </source>
</evidence>
<gene>
    <name evidence="6" type="ORF">EDS130_LOCUS45837</name>
    <name evidence="7" type="ORF">XAT740_LOCUS53232</name>
</gene>
<dbReference type="EMBL" id="CAJNOR010009043">
    <property type="protein sequence ID" value="CAF1640515.1"/>
    <property type="molecule type" value="Genomic_DNA"/>
</dbReference>
<evidence type="ECO:0000313" key="8">
    <source>
        <dbReference type="Proteomes" id="UP000663828"/>
    </source>
</evidence>
<dbReference type="AlphaFoldDB" id="A0A815WPF5"/>